<feature type="active site" description="Proton acceptor" evidence="6">
    <location>
        <position position="276"/>
    </location>
</feature>
<dbReference type="FunFam" id="3.20.20.70:FF:000029">
    <property type="entry name" value="L-lactate dehydrogenase"/>
    <property type="match status" value="1"/>
</dbReference>
<feature type="binding site" evidence="7">
    <location>
        <position position="276"/>
    </location>
    <ligand>
        <name>glyoxylate</name>
        <dbReference type="ChEBI" id="CHEBI:36655"/>
    </ligand>
</feature>
<dbReference type="RefSeq" id="WP_234221563.1">
    <property type="nucleotide sequence ID" value="NZ_JAGQAF010000015.1"/>
</dbReference>
<name>A0A9Q3WQH1_9RHOB</name>
<organism evidence="9 10">
    <name type="scientific">Ruegeria pomeroyi</name>
    <dbReference type="NCBI Taxonomy" id="89184"/>
    <lineage>
        <taxon>Bacteria</taxon>
        <taxon>Pseudomonadati</taxon>
        <taxon>Pseudomonadota</taxon>
        <taxon>Alphaproteobacteria</taxon>
        <taxon>Rhodobacterales</taxon>
        <taxon>Roseobacteraceae</taxon>
        <taxon>Ruegeria</taxon>
    </lineage>
</organism>
<evidence type="ECO:0000256" key="4">
    <source>
        <dbReference type="ARBA" id="ARBA00023002"/>
    </source>
</evidence>
<evidence type="ECO:0000256" key="7">
    <source>
        <dbReference type="PIRSR" id="PIRSR000138-2"/>
    </source>
</evidence>
<feature type="binding site" evidence="7">
    <location>
        <position position="107"/>
    </location>
    <ligand>
        <name>FMN</name>
        <dbReference type="ChEBI" id="CHEBI:58210"/>
    </ligand>
</feature>
<dbReference type="Pfam" id="PF01070">
    <property type="entry name" value="FMN_dh"/>
    <property type="match status" value="1"/>
</dbReference>
<feature type="binding site" evidence="7">
    <location>
        <begin position="78"/>
        <end position="80"/>
    </location>
    <ligand>
        <name>FMN</name>
        <dbReference type="ChEBI" id="CHEBI:58210"/>
    </ligand>
</feature>
<feature type="binding site" evidence="7">
    <location>
        <position position="156"/>
    </location>
    <ligand>
        <name>FMN</name>
        <dbReference type="ChEBI" id="CHEBI:58210"/>
    </ligand>
</feature>
<feature type="binding site" evidence="7">
    <location>
        <begin position="330"/>
        <end position="331"/>
    </location>
    <ligand>
        <name>FMN</name>
        <dbReference type="ChEBI" id="CHEBI:58210"/>
    </ligand>
</feature>
<comment type="caution">
    <text evidence="9">The sequence shown here is derived from an EMBL/GenBank/DDBJ whole genome shotgun (WGS) entry which is preliminary data.</text>
</comment>
<evidence type="ECO:0000313" key="9">
    <source>
        <dbReference type="EMBL" id="MCE8539632.1"/>
    </source>
</evidence>
<dbReference type="GO" id="GO:0005886">
    <property type="term" value="C:plasma membrane"/>
    <property type="evidence" value="ECO:0007669"/>
    <property type="project" value="TreeGrafter"/>
</dbReference>
<feature type="binding site" evidence="7">
    <location>
        <position position="128"/>
    </location>
    <ligand>
        <name>FMN</name>
        <dbReference type="ChEBI" id="CHEBI:58210"/>
    </ligand>
</feature>
<keyword evidence="4" id="KW-0560">Oxidoreductase</keyword>
<dbReference type="CDD" id="cd02809">
    <property type="entry name" value="alpha_hydroxyacid_oxid_FMN"/>
    <property type="match status" value="1"/>
</dbReference>
<feature type="binding site" evidence="7">
    <location>
        <position position="252"/>
    </location>
    <ligand>
        <name>FMN</name>
        <dbReference type="ChEBI" id="CHEBI:58210"/>
    </ligand>
</feature>
<feature type="domain" description="FMN hydroxy acid dehydrogenase" evidence="8">
    <location>
        <begin position="1"/>
        <end position="381"/>
    </location>
</feature>
<comment type="similarity">
    <text evidence="5">Belongs to the FMN-dependent alpha-hydroxy acid dehydrogenase family.</text>
</comment>
<dbReference type="NCBIfam" id="NF008398">
    <property type="entry name" value="PRK11197.1"/>
    <property type="match status" value="1"/>
</dbReference>
<evidence type="ECO:0000256" key="1">
    <source>
        <dbReference type="ARBA" id="ARBA00001917"/>
    </source>
</evidence>
<dbReference type="GO" id="GO:0010181">
    <property type="term" value="F:FMN binding"/>
    <property type="evidence" value="ECO:0007669"/>
    <property type="project" value="InterPro"/>
</dbReference>
<dbReference type="PIRSF" id="PIRSF000138">
    <property type="entry name" value="Al-hdrx_acd_dh"/>
    <property type="match status" value="1"/>
</dbReference>
<dbReference type="Gene3D" id="3.20.20.70">
    <property type="entry name" value="Aldolase class I"/>
    <property type="match status" value="1"/>
</dbReference>
<dbReference type="SUPFAM" id="SSF51395">
    <property type="entry name" value="FMN-linked oxidoreductases"/>
    <property type="match status" value="1"/>
</dbReference>
<dbReference type="Proteomes" id="UP000813672">
    <property type="component" value="Unassembled WGS sequence"/>
</dbReference>
<dbReference type="GO" id="GO:0016614">
    <property type="term" value="F:oxidoreductase activity, acting on CH-OH group of donors"/>
    <property type="evidence" value="ECO:0007669"/>
    <property type="project" value="UniProtKB-ARBA"/>
</dbReference>
<dbReference type="PROSITE" id="PS51349">
    <property type="entry name" value="FMN_HYDROXY_ACID_DH_2"/>
    <property type="match status" value="1"/>
</dbReference>
<dbReference type="InterPro" id="IPR013785">
    <property type="entry name" value="Aldolase_TIM"/>
</dbReference>
<feature type="binding site" evidence="7">
    <location>
        <begin position="307"/>
        <end position="311"/>
    </location>
    <ligand>
        <name>FMN</name>
        <dbReference type="ChEBI" id="CHEBI:58210"/>
    </ligand>
</feature>
<comment type="cofactor">
    <cofactor evidence="1">
        <name>FMN</name>
        <dbReference type="ChEBI" id="CHEBI:58210"/>
    </cofactor>
</comment>
<reference evidence="9" key="1">
    <citation type="journal article" date="2021" name="Environ. Microbiol.">
        <title>Cryptic niche differentiation of novel sediment ecotypes of Rugeria pomeroyi correlates with nitrate respiration.</title>
        <authorList>
            <person name="Lin X."/>
            <person name="McNichol J."/>
            <person name="Chu X."/>
            <person name="Qian Y."/>
            <person name="Luo H."/>
        </authorList>
    </citation>
    <scope>NUCLEOTIDE SEQUENCE</scope>
    <source>
        <strain evidence="9">SZCCDBB064</strain>
    </source>
</reference>
<dbReference type="AlphaFoldDB" id="A0A9Q3WQH1"/>
<dbReference type="InterPro" id="IPR012133">
    <property type="entry name" value="Alpha-hydoxy_acid_DH_FMN"/>
</dbReference>
<feature type="binding site" evidence="7">
    <location>
        <position position="130"/>
    </location>
    <ligand>
        <name>FMN</name>
        <dbReference type="ChEBI" id="CHEBI:58210"/>
    </ligand>
</feature>
<dbReference type="EMBL" id="JAGQAF010000015">
    <property type="protein sequence ID" value="MCE8539632.1"/>
    <property type="molecule type" value="Genomic_DNA"/>
</dbReference>
<accession>A0A9Q3WQH1</accession>
<feature type="binding site" evidence="7">
    <location>
        <position position="25"/>
    </location>
    <ligand>
        <name>glyoxylate</name>
        <dbReference type="ChEBI" id="CHEBI:36655"/>
    </ligand>
</feature>
<feature type="binding site" evidence="7">
    <location>
        <position position="279"/>
    </location>
    <ligand>
        <name>glyoxylate</name>
        <dbReference type="ChEBI" id="CHEBI:36655"/>
    </ligand>
</feature>
<keyword evidence="3 7" id="KW-0288">FMN</keyword>
<dbReference type="InterPro" id="IPR037396">
    <property type="entry name" value="FMN_HAD"/>
</dbReference>
<feature type="binding site" evidence="7">
    <location>
        <position position="274"/>
    </location>
    <ligand>
        <name>FMN</name>
        <dbReference type="ChEBI" id="CHEBI:58210"/>
    </ligand>
</feature>
<gene>
    <name evidence="9" type="ORF">KBY27_19405</name>
</gene>
<evidence type="ECO:0000256" key="6">
    <source>
        <dbReference type="PIRSR" id="PIRSR000138-1"/>
    </source>
</evidence>
<feature type="binding site" evidence="7">
    <location>
        <position position="165"/>
    </location>
    <ligand>
        <name>glyoxylate</name>
        <dbReference type="ChEBI" id="CHEBI:36655"/>
    </ligand>
</feature>
<evidence type="ECO:0000256" key="2">
    <source>
        <dbReference type="ARBA" id="ARBA00022630"/>
    </source>
</evidence>
<evidence type="ECO:0000313" key="10">
    <source>
        <dbReference type="Proteomes" id="UP000813672"/>
    </source>
</evidence>
<protein>
    <submittedName>
        <fullName evidence="9">Alpha-hydroxy-acid oxidizing protein</fullName>
    </submittedName>
</protein>
<proteinExistence type="inferred from homology"/>
<evidence type="ECO:0000259" key="8">
    <source>
        <dbReference type="PROSITE" id="PS51349"/>
    </source>
</evidence>
<dbReference type="PROSITE" id="PS00557">
    <property type="entry name" value="FMN_HYDROXY_ACID_DH_1"/>
    <property type="match status" value="1"/>
</dbReference>
<dbReference type="InterPro" id="IPR008259">
    <property type="entry name" value="FMN_hydac_DH_AS"/>
</dbReference>
<dbReference type="InterPro" id="IPR000262">
    <property type="entry name" value="FMN-dep_DH"/>
</dbReference>
<dbReference type="PANTHER" id="PTHR10578">
    <property type="entry name" value="S -2-HYDROXY-ACID OXIDASE-RELATED"/>
    <property type="match status" value="1"/>
</dbReference>
<evidence type="ECO:0000256" key="5">
    <source>
        <dbReference type="ARBA" id="ARBA00024042"/>
    </source>
</evidence>
<sequence length="387" mass="42160">MAVITNIEDLKRIYERRVPRMFYDYAESGSWTEQTFRENSSDFDLIRLRQRVAVDMSGRSTASQMVGQDVAMPVALAPVGLTGMQNADGEIKAARAANEFGVPFTLSTMSINSIEEVAEATGRPFWFQLYTMRDTDYTSRLIQRAKAAKCSALVITLDLQILGQRHKDLKNGLSAPPKLTPRTIANLMTKWAWGIEMLGAKRRNFGNIVGHVQGVSDNANLGAWTAEQFDPTLDWGKVAKLMEQWDGKVILKGILDAEDAKMAAKLGADAIVVSNHGGRQLDGALSSIRVLPEIMDAVGGDIEVHLDSGIRSGQDVLKALALGAKGTMIGRAFVYGLGAMGQAGVTKALEVIHRELDVTMALCGEKNVADLGRHNLLVPEDFGGRWA</sequence>
<dbReference type="PANTHER" id="PTHR10578:SF107">
    <property type="entry name" value="2-HYDROXYACID OXIDASE 1"/>
    <property type="match status" value="1"/>
</dbReference>
<keyword evidence="2 7" id="KW-0285">Flavoprotein</keyword>
<evidence type="ECO:0000256" key="3">
    <source>
        <dbReference type="ARBA" id="ARBA00022643"/>
    </source>
</evidence>